<keyword evidence="2" id="KW-1185">Reference proteome</keyword>
<dbReference type="InterPro" id="IPR009003">
    <property type="entry name" value="Peptidase_S1_PA"/>
</dbReference>
<organism evidence="1 2">
    <name type="scientific">Kribbella hippodromi</name>
    <dbReference type="NCBI Taxonomy" id="434347"/>
    <lineage>
        <taxon>Bacteria</taxon>
        <taxon>Bacillati</taxon>
        <taxon>Actinomycetota</taxon>
        <taxon>Actinomycetes</taxon>
        <taxon>Propionibacteriales</taxon>
        <taxon>Kribbellaceae</taxon>
        <taxon>Kribbella</taxon>
    </lineage>
</organism>
<dbReference type="Pfam" id="PF13365">
    <property type="entry name" value="Trypsin_2"/>
    <property type="match status" value="1"/>
</dbReference>
<dbReference type="SUPFAM" id="SSF48452">
    <property type="entry name" value="TPR-like"/>
    <property type="match status" value="1"/>
</dbReference>
<dbReference type="RefSeq" id="WP_344236384.1">
    <property type="nucleotide sequence ID" value="NZ_BAAAPH010000016.1"/>
</dbReference>
<dbReference type="Gene3D" id="2.40.10.120">
    <property type="match status" value="1"/>
</dbReference>
<evidence type="ECO:0008006" key="3">
    <source>
        <dbReference type="Google" id="ProtNLM"/>
    </source>
</evidence>
<protein>
    <recommendedName>
        <fullName evidence="3">Trypsin-like peptidase</fullName>
    </recommendedName>
</protein>
<name>A0ABN2DSY2_9ACTN</name>
<dbReference type="SUPFAM" id="SSF50494">
    <property type="entry name" value="Trypsin-like serine proteases"/>
    <property type="match status" value="1"/>
</dbReference>
<comment type="caution">
    <text evidence="1">The sequence shown here is derived from an EMBL/GenBank/DDBJ whole genome shotgun (WGS) entry which is preliminary data.</text>
</comment>
<reference evidence="1 2" key="1">
    <citation type="journal article" date="2019" name="Int. J. Syst. Evol. Microbiol.">
        <title>The Global Catalogue of Microorganisms (GCM) 10K type strain sequencing project: providing services to taxonomists for standard genome sequencing and annotation.</title>
        <authorList>
            <consortium name="The Broad Institute Genomics Platform"/>
            <consortium name="The Broad Institute Genome Sequencing Center for Infectious Disease"/>
            <person name="Wu L."/>
            <person name="Ma J."/>
        </authorList>
    </citation>
    <scope>NUCLEOTIDE SEQUENCE [LARGE SCALE GENOMIC DNA]</scope>
    <source>
        <strain evidence="1 2">JCM 15572</strain>
    </source>
</reference>
<proteinExistence type="predicted"/>
<accession>A0ABN2DSY2</accession>
<gene>
    <name evidence="1" type="ORF">GCM10009804_47460</name>
</gene>
<evidence type="ECO:0000313" key="1">
    <source>
        <dbReference type="EMBL" id="GAA1585810.1"/>
    </source>
</evidence>
<evidence type="ECO:0000313" key="2">
    <source>
        <dbReference type="Proteomes" id="UP001501705"/>
    </source>
</evidence>
<sequence length="1120" mass="121650">MTEIDAHRVAEVIVKAAGGIERRGSGYLIRQGLVLTATHVIATAQSIRVRFDADRVPGEWSASGELVWSAGDVAVLAITPAGDPVPPARLGGIGDRAASLQVRAVGFPWFKLRAESDQTSYRDTHQADGTVATLSNRREGTLEVTVSPPAADPDPKRSPWDGMSGAALFAGDRIIGVLAEHHRSEGLGRLSAVRFDERVLTELADLLGVRPAMLEIHSPHERNQHARLLALSNTIAPDQLLDRTDELAELAAFCASDEPSHARDVEHEATNELVRVLRGPDRPVIGLLAASGGGLNKEDLAELTGRSRFDIAEQFAGALGRSVRLTEAGYVFSHDALRATAEEQLGGEVVQRRRELHAWAETYQHRHWPEGTPDYLLRTYPHLLAAVGDLDGLLWCAEDNERHDRLRAWTGADQLALSELFLAHRLNTMQQLPDLTVAMRLAVRRANLAARYAGMPACLPAVLELLGERTLAEALAYSMTDSRPRALVELAQVVADTDPDRAQSLVGQVRDNAERTAAMAWLADRAGDHRQASSFARTVDDYDVRASLCTDLAATAEAAADYARADEYTESMDLVPFTRSRILLARARAAAGRGDLYRAESLYRSNTTHVWPGDRGNVLVDLIGAARANGANGRVEELLAEARAIRDDVPPRLAAFLANSFENSSEAALLAEYGSGRCNQEVAEAFAAMGNYRRAEDHCRAEQHCQAHEKCQAEVYALVAKQAALAGNNQQASYFVDQCHRIMASAGGASPLDRVGPIDLILLTVAAGQLDRARSIVSSTSDPELRIVLRCALAHALARQHELSAATAVLQNVAPTLLSWMDSSRSPMNAKTAYEEAFPAALLTGDLELARRTFLAASPVLYSRAGPNLFASAAADHVEPIRSMIRELRTTTDRAAATVDFATTLLPHHPSTAAELAREVFTLLTGSQQDYDLHLILEAATCTPGDAHAMVEYVRSAVPAFKLPEFSSSLARALATAGDYPAADAALRSRSDDDEYLTEIYAQLALAAVHNRDLEQAQVYRDRAVTLLGRVPWDERRLYAYRIISEVTDKLGETAAADSYAASLRLPFGQALVFLHLADKGSDKQIRRRLAEALWIDLPADAIKRAVDLDPGCLNPLLSP</sequence>
<dbReference type="Proteomes" id="UP001501705">
    <property type="component" value="Unassembled WGS sequence"/>
</dbReference>
<dbReference type="EMBL" id="BAAAPH010000016">
    <property type="protein sequence ID" value="GAA1585810.1"/>
    <property type="molecule type" value="Genomic_DNA"/>
</dbReference>
<dbReference type="InterPro" id="IPR011990">
    <property type="entry name" value="TPR-like_helical_dom_sf"/>
</dbReference>